<keyword evidence="2" id="KW-1185">Reference proteome</keyword>
<comment type="caution">
    <text evidence="1">The sequence shown here is derived from an EMBL/GenBank/DDBJ whole genome shotgun (WGS) entry which is preliminary data.</text>
</comment>
<evidence type="ECO:0000313" key="2">
    <source>
        <dbReference type="Proteomes" id="UP001382455"/>
    </source>
</evidence>
<organism evidence="1 2">
    <name type="scientific">Pseudoalteromonas spongiae</name>
    <dbReference type="NCBI Taxonomy" id="298657"/>
    <lineage>
        <taxon>Bacteria</taxon>
        <taxon>Pseudomonadati</taxon>
        <taxon>Pseudomonadota</taxon>
        <taxon>Gammaproteobacteria</taxon>
        <taxon>Alteromonadales</taxon>
        <taxon>Pseudoalteromonadaceae</taxon>
        <taxon>Pseudoalteromonas</taxon>
    </lineage>
</organism>
<name>A0ABU8EUP7_9GAMM</name>
<accession>A0ABU8EUP7</accession>
<evidence type="ECO:0000313" key="1">
    <source>
        <dbReference type="EMBL" id="MEI4550688.1"/>
    </source>
</evidence>
<proteinExistence type="predicted"/>
<dbReference type="RefSeq" id="WP_100914359.1">
    <property type="nucleotide sequence ID" value="NZ_CP023398.1"/>
</dbReference>
<dbReference type="Proteomes" id="UP001382455">
    <property type="component" value="Unassembled WGS sequence"/>
</dbReference>
<dbReference type="PROSITE" id="PS51257">
    <property type="entry name" value="PROKAR_LIPOPROTEIN"/>
    <property type="match status" value="1"/>
</dbReference>
<dbReference type="EMBL" id="JBAWKS010000001">
    <property type="protein sequence ID" value="MEI4550688.1"/>
    <property type="molecule type" value="Genomic_DNA"/>
</dbReference>
<sequence>MKHIACSLCSLMLIACGGGSSDTPESIPTPVSVKSNKLIDNPVDENANFAQFQQHKVEINLQDLTLNGNNIFIKVYVDAEQTLFLGKVPEQHVFSIHVPNKVKTIKYDIFSDFSDDEQVTGEISL</sequence>
<gene>
    <name evidence="1" type="ORF">WAE96_13540</name>
</gene>
<reference evidence="1 2" key="1">
    <citation type="submission" date="2023-12" db="EMBL/GenBank/DDBJ databases">
        <title>Friends and Foes: Symbiotic and Algicidal bacterial influence on Karenia brevis blooms.</title>
        <authorList>
            <person name="Fei C."/>
            <person name="Mohamed A.R."/>
            <person name="Booker A."/>
            <person name="Arshad M."/>
            <person name="Klass S."/>
            <person name="Ahn S."/>
            <person name="Gilbert P.M."/>
            <person name="Heil C.A."/>
            <person name="Martinez J.M."/>
            <person name="Amin S.A."/>
        </authorList>
    </citation>
    <scope>NUCLEOTIDE SEQUENCE [LARGE SCALE GENOMIC DNA]</scope>
    <source>
        <strain evidence="1 2">CE15</strain>
    </source>
</reference>
<protein>
    <submittedName>
        <fullName evidence="1">Uncharacterized protein</fullName>
    </submittedName>
</protein>